<dbReference type="Proteomes" id="UP000245754">
    <property type="component" value="Unassembled WGS sequence"/>
</dbReference>
<reference evidence="1 2" key="1">
    <citation type="submission" date="2018-05" db="EMBL/GenBank/DDBJ databases">
        <title>Genomic Encyclopedia of Type Strains, Phase IV (KMG-V): Genome sequencing to study the core and pangenomes of soil and plant-associated prokaryotes.</title>
        <authorList>
            <person name="Whitman W."/>
        </authorList>
    </citation>
    <scope>NUCLEOTIDE SEQUENCE [LARGE SCALE GENOMIC DNA]</scope>
    <source>
        <strain evidence="1 2">SLV-132</strain>
    </source>
</reference>
<dbReference type="RefSeq" id="WP_109584868.1">
    <property type="nucleotide sequence ID" value="NZ_CAJPUX010000004.1"/>
</dbReference>
<organism evidence="1 2">
    <name type="scientific">Cupriavidus plantarum</name>
    <dbReference type="NCBI Taxonomy" id="942865"/>
    <lineage>
        <taxon>Bacteria</taxon>
        <taxon>Pseudomonadati</taxon>
        <taxon>Pseudomonadota</taxon>
        <taxon>Betaproteobacteria</taxon>
        <taxon>Burkholderiales</taxon>
        <taxon>Burkholderiaceae</taxon>
        <taxon>Cupriavidus</taxon>
    </lineage>
</organism>
<evidence type="ECO:0000313" key="2">
    <source>
        <dbReference type="Proteomes" id="UP000245754"/>
    </source>
</evidence>
<dbReference type="AlphaFoldDB" id="A0A316EMY2"/>
<gene>
    <name evidence="1" type="ORF">C7419_10585</name>
</gene>
<dbReference type="EMBL" id="QGGT01000005">
    <property type="protein sequence ID" value="PWK33091.1"/>
    <property type="molecule type" value="Genomic_DNA"/>
</dbReference>
<dbReference type="GeneID" id="98342643"/>
<proteinExistence type="predicted"/>
<comment type="caution">
    <text evidence="1">The sequence shown here is derived from an EMBL/GenBank/DDBJ whole genome shotgun (WGS) entry which is preliminary data.</text>
</comment>
<sequence length="161" mass="18239">MTAGEIRRPDIGPISESANQSIHRAWAALGEASATADDIAIREQGQDNGHEEHTLADLAAMLAEEPDLSPRVRGAVESLLNRHRLLAVEVVRQRKLLQEWILSQLTYKALYLQYSGQTPESPSVELMREKDMVRRRIRDQLQSGRDYRSVLEEQSRSPSRP</sequence>
<protein>
    <submittedName>
        <fullName evidence="1">Uncharacterized protein</fullName>
    </submittedName>
</protein>
<keyword evidence="2" id="KW-1185">Reference proteome</keyword>
<name>A0A316EMY2_9BURK</name>
<evidence type="ECO:0000313" key="1">
    <source>
        <dbReference type="EMBL" id="PWK33091.1"/>
    </source>
</evidence>
<dbReference type="OrthoDB" id="8929450at2"/>
<accession>A0A316EMY2</accession>